<evidence type="ECO:0000259" key="3">
    <source>
        <dbReference type="PROSITE" id="PS51304"/>
    </source>
</evidence>
<sequence length="156" mass="18513">MSKRPFSAQLPRTPEYGDEILIRGKLKSDARNFSVNFCLPRPAQVPDSQTPPHIAYHFRTIFHDDGSSAVIHNWKNSVWQAETVEENYWMFDRNEKFTLIFRFHEEVFKVFAEDTQHTPDYEFGHQLPAEAITLVELWDDIEYVEEIAFKYRNADR</sequence>
<dbReference type="PANTHER" id="PTHR11346">
    <property type="entry name" value="GALECTIN"/>
    <property type="match status" value="1"/>
</dbReference>
<evidence type="ECO:0000313" key="4">
    <source>
        <dbReference type="EMBL" id="JAV29128.1"/>
    </source>
</evidence>
<dbReference type="InterPro" id="IPR044156">
    <property type="entry name" value="Galectin-like"/>
</dbReference>
<dbReference type="PANTHER" id="PTHR11346:SF176">
    <property type="entry name" value="32 KDA BETA-GALACTOSIDE-BINDING LECTIN LEC-3"/>
    <property type="match status" value="1"/>
</dbReference>
<dbReference type="GO" id="GO:0030246">
    <property type="term" value="F:carbohydrate binding"/>
    <property type="evidence" value="ECO:0007669"/>
    <property type="project" value="UniProtKB-UniRule"/>
</dbReference>
<organism evidence="4">
    <name type="scientific">Culex tarsalis</name>
    <name type="common">Encephalitis mosquito</name>
    <dbReference type="NCBI Taxonomy" id="7177"/>
    <lineage>
        <taxon>Eukaryota</taxon>
        <taxon>Metazoa</taxon>
        <taxon>Ecdysozoa</taxon>
        <taxon>Arthropoda</taxon>
        <taxon>Hexapoda</taxon>
        <taxon>Insecta</taxon>
        <taxon>Pterygota</taxon>
        <taxon>Neoptera</taxon>
        <taxon>Endopterygota</taxon>
        <taxon>Diptera</taxon>
        <taxon>Nematocera</taxon>
        <taxon>Culicoidea</taxon>
        <taxon>Culicidae</taxon>
        <taxon>Culicinae</taxon>
        <taxon>Culicini</taxon>
        <taxon>Culex</taxon>
        <taxon>Culex</taxon>
    </lineage>
</organism>
<dbReference type="InterPro" id="IPR013320">
    <property type="entry name" value="ConA-like_dom_sf"/>
</dbReference>
<dbReference type="GO" id="GO:0016936">
    <property type="term" value="F:galactoside binding"/>
    <property type="evidence" value="ECO:0007669"/>
    <property type="project" value="TreeGrafter"/>
</dbReference>
<dbReference type="InterPro" id="IPR001079">
    <property type="entry name" value="Galectin_CRD"/>
</dbReference>
<dbReference type="EMBL" id="GFDL01005917">
    <property type="protein sequence ID" value="JAV29128.1"/>
    <property type="molecule type" value="Transcribed_RNA"/>
</dbReference>
<evidence type="ECO:0000256" key="2">
    <source>
        <dbReference type="RuleBase" id="RU102079"/>
    </source>
</evidence>
<name>A0A1Q3FNR2_CULTA</name>
<keyword evidence="1 2" id="KW-0430">Lectin</keyword>
<dbReference type="SMART" id="SM00276">
    <property type="entry name" value="GLECT"/>
    <property type="match status" value="1"/>
</dbReference>
<dbReference type="PROSITE" id="PS51304">
    <property type="entry name" value="GALECTIN"/>
    <property type="match status" value="1"/>
</dbReference>
<feature type="domain" description="Galectin" evidence="3">
    <location>
        <begin position="6"/>
        <end position="150"/>
    </location>
</feature>
<dbReference type="Gene3D" id="2.60.120.200">
    <property type="match status" value="1"/>
</dbReference>
<dbReference type="SUPFAM" id="SSF49899">
    <property type="entry name" value="Concanavalin A-like lectins/glucanases"/>
    <property type="match status" value="1"/>
</dbReference>
<protein>
    <recommendedName>
        <fullName evidence="2">Galectin</fullName>
    </recommendedName>
</protein>
<reference evidence="4" key="1">
    <citation type="submission" date="2017-01" db="EMBL/GenBank/DDBJ databases">
        <title>A deep insight into the sialotranscriptome of adult male and female Cluex tarsalis mosquitoes.</title>
        <authorList>
            <person name="Ribeiro J.M."/>
            <person name="Moreira F."/>
            <person name="Bernard K.A."/>
            <person name="Calvo E."/>
        </authorList>
    </citation>
    <scope>NUCLEOTIDE SEQUENCE</scope>
    <source>
        <strain evidence="4">Kern County</strain>
        <tissue evidence="4">Salivary glands</tissue>
    </source>
</reference>
<accession>A0A1Q3FNR2</accession>
<dbReference type="AlphaFoldDB" id="A0A1Q3FNR2"/>
<evidence type="ECO:0000256" key="1">
    <source>
        <dbReference type="ARBA" id="ARBA00022734"/>
    </source>
</evidence>
<proteinExistence type="predicted"/>
<dbReference type="SMART" id="SM00908">
    <property type="entry name" value="Gal-bind_lectin"/>
    <property type="match status" value="1"/>
</dbReference>
<dbReference type="Pfam" id="PF00337">
    <property type="entry name" value="Gal-bind_lectin"/>
    <property type="match status" value="1"/>
</dbReference>